<name>A0ABX7PCU3_9BACT</name>
<dbReference type="Gene3D" id="3.40.50.1820">
    <property type="entry name" value="alpha/beta hydrolase"/>
    <property type="match status" value="1"/>
</dbReference>
<dbReference type="PANTHER" id="PTHR11005">
    <property type="entry name" value="LYSOSOMAL ACID LIPASE-RELATED"/>
    <property type="match status" value="1"/>
</dbReference>
<keyword evidence="4" id="KW-0378">Hydrolase</keyword>
<keyword evidence="1" id="KW-0442">Lipid degradation</keyword>
<dbReference type="InterPro" id="IPR029058">
    <property type="entry name" value="AB_hydrolase_fold"/>
</dbReference>
<sequence length="339" mass="37250">MADLFSRTMARGKEGLLTLSFRPDELYRVPTDDGAAIALGRYHPRGERRFAEPVILCHGLGANRFHLDFDEQYSMARYLARAGFETWVLELRGRGLAGDCYDFNFDDQAEHDVRTAVRTVLSTGAKEVLWVGHSKGGLTIYAHLAKNPEAPVRAAVALGSPFTFAVQPGLRTFIQKVEPLLKLKFIPTGRVTSIALFGAPPGPLSRYMMLAENMEPDVVRKALANVPANVSGGVGRQFARWISTNRFTSYDGGFDYRESLNRVRIPFLLLAGSKDLLAPPMAVARAKEYLGGPVKFLVAGRAHGFGADYGHADLVLGRRAPDEIFPLVEAFLSAHATRS</sequence>
<protein>
    <submittedName>
        <fullName evidence="4">Alpha/beta hydrolase</fullName>
    </submittedName>
</protein>
<dbReference type="SUPFAM" id="SSF53474">
    <property type="entry name" value="alpha/beta-Hydrolases"/>
    <property type="match status" value="1"/>
</dbReference>
<organism evidence="4 5">
    <name type="scientific">Pyxidicoccus parkwayensis</name>
    <dbReference type="NCBI Taxonomy" id="2813578"/>
    <lineage>
        <taxon>Bacteria</taxon>
        <taxon>Pseudomonadati</taxon>
        <taxon>Myxococcota</taxon>
        <taxon>Myxococcia</taxon>
        <taxon>Myxococcales</taxon>
        <taxon>Cystobacterineae</taxon>
        <taxon>Myxococcaceae</taxon>
        <taxon>Pyxidicoccus</taxon>
    </lineage>
</organism>
<gene>
    <name evidence="4" type="ORF">JY651_37385</name>
</gene>
<evidence type="ECO:0000256" key="1">
    <source>
        <dbReference type="ARBA" id="ARBA00022963"/>
    </source>
</evidence>
<proteinExistence type="predicted"/>
<dbReference type="Proteomes" id="UP000662747">
    <property type="component" value="Chromosome"/>
</dbReference>
<dbReference type="RefSeq" id="WP_206729929.1">
    <property type="nucleotide sequence ID" value="NZ_CP071090.1"/>
</dbReference>
<reference evidence="4 5" key="1">
    <citation type="submission" date="2021-02" db="EMBL/GenBank/DDBJ databases">
        <title>De Novo genome assembly of isolated myxobacteria.</title>
        <authorList>
            <person name="Stevens D.C."/>
        </authorList>
    </citation>
    <scope>NUCLEOTIDE SEQUENCE [LARGE SCALE GENOMIC DNA]</scope>
    <source>
        <strain evidence="5">SCPEA02</strain>
    </source>
</reference>
<keyword evidence="5" id="KW-1185">Reference proteome</keyword>
<dbReference type="Pfam" id="PF00561">
    <property type="entry name" value="Abhydrolase_1"/>
    <property type="match status" value="1"/>
</dbReference>
<accession>A0ABX7PCU3</accession>
<evidence type="ECO:0000256" key="2">
    <source>
        <dbReference type="ARBA" id="ARBA00023098"/>
    </source>
</evidence>
<evidence type="ECO:0000259" key="3">
    <source>
        <dbReference type="Pfam" id="PF00561"/>
    </source>
</evidence>
<keyword evidence="2" id="KW-0443">Lipid metabolism</keyword>
<feature type="domain" description="AB hydrolase-1" evidence="3">
    <location>
        <begin position="53"/>
        <end position="285"/>
    </location>
</feature>
<evidence type="ECO:0000313" key="5">
    <source>
        <dbReference type="Proteomes" id="UP000662747"/>
    </source>
</evidence>
<dbReference type="InterPro" id="IPR000073">
    <property type="entry name" value="AB_hydrolase_1"/>
</dbReference>
<evidence type="ECO:0000313" key="4">
    <source>
        <dbReference type="EMBL" id="QSQ28418.1"/>
    </source>
</evidence>
<dbReference type="EMBL" id="CP071090">
    <property type="protein sequence ID" value="QSQ28418.1"/>
    <property type="molecule type" value="Genomic_DNA"/>
</dbReference>
<dbReference type="GO" id="GO:0016787">
    <property type="term" value="F:hydrolase activity"/>
    <property type="evidence" value="ECO:0007669"/>
    <property type="project" value="UniProtKB-KW"/>
</dbReference>